<dbReference type="AlphaFoldDB" id="A0A165EML4"/>
<dbReference type="InParanoid" id="A0A165EML4"/>
<evidence type="ECO:0000256" key="4">
    <source>
        <dbReference type="ARBA" id="ARBA00022771"/>
    </source>
</evidence>
<feature type="compositionally biased region" description="Basic residues" evidence="7">
    <location>
        <begin position="878"/>
        <end position="890"/>
    </location>
</feature>
<dbReference type="OrthoDB" id="60955at2759"/>
<dbReference type="FunCoup" id="A0A165EML4">
    <property type="interactions" value="310"/>
</dbReference>
<dbReference type="InterPro" id="IPR037590">
    <property type="entry name" value="WDR24"/>
</dbReference>
<feature type="compositionally biased region" description="Polar residues" evidence="7">
    <location>
        <begin position="818"/>
        <end position="846"/>
    </location>
</feature>
<accession>A0A165EML4</accession>
<feature type="region of interest" description="Disordered" evidence="7">
    <location>
        <begin position="659"/>
        <end position="751"/>
    </location>
</feature>
<feature type="compositionally biased region" description="Low complexity" evidence="7">
    <location>
        <begin position="856"/>
        <end position="877"/>
    </location>
</feature>
<dbReference type="InterPro" id="IPR015943">
    <property type="entry name" value="WD40/YVTN_repeat-like_dom_sf"/>
</dbReference>
<feature type="compositionally biased region" description="Low complexity" evidence="7">
    <location>
        <begin position="699"/>
        <end position="718"/>
    </location>
</feature>
<feature type="region of interest" description="Disordered" evidence="7">
    <location>
        <begin position="784"/>
        <end position="934"/>
    </location>
</feature>
<evidence type="ECO:0000256" key="7">
    <source>
        <dbReference type="SAM" id="MobiDB-lite"/>
    </source>
</evidence>
<dbReference type="GO" id="GO:0008270">
    <property type="term" value="F:zinc ion binding"/>
    <property type="evidence" value="ECO:0007669"/>
    <property type="project" value="UniProtKB-KW"/>
</dbReference>
<evidence type="ECO:0000256" key="2">
    <source>
        <dbReference type="ARBA" id="ARBA00022723"/>
    </source>
</evidence>
<evidence type="ECO:0000313" key="9">
    <source>
        <dbReference type="Proteomes" id="UP000076871"/>
    </source>
</evidence>
<dbReference type="GO" id="GO:0005829">
    <property type="term" value="C:cytosol"/>
    <property type="evidence" value="ECO:0007669"/>
    <property type="project" value="TreeGrafter"/>
</dbReference>
<keyword evidence="4" id="KW-0863">Zinc-finger</keyword>
<dbReference type="SUPFAM" id="SSF50978">
    <property type="entry name" value="WD40 repeat-like"/>
    <property type="match status" value="1"/>
</dbReference>
<dbReference type="PROSITE" id="PS50294">
    <property type="entry name" value="WD_REPEATS_REGION"/>
    <property type="match status" value="1"/>
</dbReference>
<feature type="compositionally biased region" description="Basic and acidic residues" evidence="7">
    <location>
        <begin position="1159"/>
        <end position="1168"/>
    </location>
</feature>
<name>A0A165EML4_9APHY</name>
<keyword evidence="1 6" id="KW-0853">WD repeat</keyword>
<dbReference type="PANTHER" id="PTHR46200">
    <property type="entry name" value="GATOR COMPLEX PROTEIN WDR24"/>
    <property type="match status" value="1"/>
</dbReference>
<reference evidence="8 9" key="1">
    <citation type="journal article" date="2016" name="Mol. Biol. Evol.">
        <title>Comparative Genomics of Early-Diverging Mushroom-Forming Fungi Provides Insights into the Origins of Lignocellulose Decay Capabilities.</title>
        <authorList>
            <person name="Nagy L.G."/>
            <person name="Riley R."/>
            <person name="Tritt A."/>
            <person name="Adam C."/>
            <person name="Daum C."/>
            <person name="Floudas D."/>
            <person name="Sun H."/>
            <person name="Yadav J.S."/>
            <person name="Pangilinan J."/>
            <person name="Larsson K.H."/>
            <person name="Matsuura K."/>
            <person name="Barry K."/>
            <person name="Labutti K."/>
            <person name="Kuo R."/>
            <person name="Ohm R.A."/>
            <person name="Bhattacharya S.S."/>
            <person name="Shirouzu T."/>
            <person name="Yoshinaga Y."/>
            <person name="Martin F.M."/>
            <person name="Grigoriev I.V."/>
            <person name="Hibbett D.S."/>
        </authorList>
    </citation>
    <scope>NUCLEOTIDE SEQUENCE [LARGE SCALE GENOMIC DNA]</scope>
    <source>
        <strain evidence="8 9">93-53</strain>
    </source>
</reference>
<evidence type="ECO:0000256" key="3">
    <source>
        <dbReference type="ARBA" id="ARBA00022737"/>
    </source>
</evidence>
<dbReference type="PROSITE" id="PS50082">
    <property type="entry name" value="WD_REPEATS_2"/>
    <property type="match status" value="1"/>
</dbReference>
<dbReference type="EMBL" id="KV427619">
    <property type="protein sequence ID" value="KZT07377.1"/>
    <property type="molecule type" value="Genomic_DNA"/>
</dbReference>
<organism evidence="8 9">
    <name type="scientific">Laetiporus sulphureus 93-53</name>
    <dbReference type="NCBI Taxonomy" id="1314785"/>
    <lineage>
        <taxon>Eukaryota</taxon>
        <taxon>Fungi</taxon>
        <taxon>Dikarya</taxon>
        <taxon>Basidiomycota</taxon>
        <taxon>Agaricomycotina</taxon>
        <taxon>Agaricomycetes</taxon>
        <taxon>Polyporales</taxon>
        <taxon>Laetiporus</taxon>
    </lineage>
</organism>
<evidence type="ECO:0000313" key="8">
    <source>
        <dbReference type="EMBL" id="KZT07377.1"/>
    </source>
</evidence>
<proteinExistence type="predicted"/>
<evidence type="ECO:0000256" key="5">
    <source>
        <dbReference type="ARBA" id="ARBA00022833"/>
    </source>
</evidence>
<dbReference type="GO" id="GO:0016239">
    <property type="term" value="P:positive regulation of macroautophagy"/>
    <property type="evidence" value="ECO:0007669"/>
    <property type="project" value="TreeGrafter"/>
</dbReference>
<feature type="compositionally biased region" description="Polar residues" evidence="7">
    <location>
        <begin position="719"/>
        <end position="729"/>
    </location>
</feature>
<dbReference type="GO" id="GO:1904263">
    <property type="term" value="P:positive regulation of TORC1 signaling"/>
    <property type="evidence" value="ECO:0007669"/>
    <property type="project" value="TreeGrafter"/>
</dbReference>
<dbReference type="InterPro" id="IPR036322">
    <property type="entry name" value="WD40_repeat_dom_sf"/>
</dbReference>
<dbReference type="RefSeq" id="XP_040765117.1">
    <property type="nucleotide sequence ID" value="XM_040905668.1"/>
</dbReference>
<dbReference type="Proteomes" id="UP000076871">
    <property type="component" value="Unassembled WGS sequence"/>
</dbReference>
<feature type="compositionally biased region" description="Polar residues" evidence="7">
    <location>
        <begin position="900"/>
        <end position="921"/>
    </location>
</feature>
<gene>
    <name evidence="8" type="ORF">LAESUDRAFT_677793</name>
</gene>
<keyword evidence="3" id="KW-0677">Repeat</keyword>
<dbReference type="PROSITE" id="PS00678">
    <property type="entry name" value="WD_REPEATS_1"/>
    <property type="match status" value="1"/>
</dbReference>
<sequence>MQPPTPVVSHRPSILSRDSRFTVFGILPDMYSDSRTHGYEGPIRYVRTSRAASSGGGAIAKNEDGTRCVIAGKESLRILRISRSSESSPTTEYRSAVGKGEYRIDIGRNLWDGSGLHVDSASTDVVWCHGSYDRKILTSARNGELIMWDLMKSGPSKVDRRTRQHSRSIHALAYSTIVQNYCISGSADGELRIWDLRDLTKSIMYIRHPAPIRAVAFSPVSWQPLHAITALENGSMYRWDLKVGQRGNLDRIAAAHSGPILALDWASSGALSGTSTPRPSAPSSWYGGSGTLLDDILPGSGNGGNGDAEGTSLGWLASGGLDRCVKVWNISANKSGISHDPTYTLRTAYPVRRVLWRPGYECELAIVSNNIDSAGSSSADLHYVGGASAGGSAIPGASSGLLSVSSSPRINTATLKMAEVLTESQTESGPQTMSQSGRNDPIELWDVRRGYIAKWAIERSAMEGGVTDVVFGDSHAIWAQYSSGAFAQLDLRQATRPLDAIPRTAMSWTAAGSLAFVTDRPSRWEIPYDDIKPEKRQSIMDLQGNVKSLGDPPYVPVTQNMGAIASEDSIGDLEVFVRLAQGWIYEGGDRKEICKRNAQVSAEAGNVEAAQTWLMLGSLLTDLVQEKRLARPQNMVLPLAHGLLHSASAPASIPTIQTLQSAVPTPQRSVSSDVDTSNMSEEQNWGSTCKVSDEKLGRTSQKGTPTSSTSSSPHYSTSALPASQLSVGSLSRRESDAAYTSATRRRLSSSYRRPSFTTASIYSAHSDSPNASTRSLSSLKHIGEGALDDSDSSDSGGEDAIFDDPSRSGSDGEGQPYRSMTSSNSLSRTNIVTPSPLSQVVGQTTWTEDERDDSDSPSPGSTSESDSSDYATTSLRSKVSRSTKRNKTRSRSSTVASLAAPSSTHTLVKQDSYSSIRTVTAGNPPGLERGRDHSFRGDISLRSLLDRPESTKALSIHQRAGSVLSNDMAGRSGSGEQMDPELVQVVRETESRFRELGWEAFREMFEAMAGEGEIQLCTYLSVVAPKELKVDRTRALQLVESYIDVLSRLRLHTSAAYMRKFAQADDVRATTALHTTVHTSCSRCRKPILTPTVDTTLYGKPSGGYAYCTSCKINITTCSICHLPVRALMFKCPVCMHGGHEECYRNYYLHRPMEELKAPPVRERESQLPRRTTTPELEPAVPHGVRGRAMSRADSITGDSESDESIPLHAGGSTTSGGEVTDTEGQVPTRRALYGHLCAAGCGHHCWAVSKQPFGNLL</sequence>
<feature type="compositionally biased region" description="Low complexity" evidence="7">
    <location>
        <begin position="737"/>
        <end position="751"/>
    </location>
</feature>
<keyword evidence="9" id="KW-1185">Reference proteome</keyword>
<dbReference type="STRING" id="1314785.A0A165EML4"/>
<feature type="region of interest" description="Disordered" evidence="7">
    <location>
        <begin position="1159"/>
        <end position="1224"/>
    </location>
</feature>
<feature type="compositionally biased region" description="Polar residues" evidence="7">
    <location>
        <begin position="659"/>
        <end position="690"/>
    </location>
</feature>
<evidence type="ECO:0000256" key="1">
    <source>
        <dbReference type="ARBA" id="ARBA00022574"/>
    </source>
</evidence>
<dbReference type="InterPro" id="IPR001680">
    <property type="entry name" value="WD40_rpt"/>
</dbReference>
<dbReference type="PANTHER" id="PTHR46200:SF1">
    <property type="entry name" value="GATOR COMPLEX PROTEIN WDR24"/>
    <property type="match status" value="1"/>
</dbReference>
<dbReference type="GO" id="GO:0005774">
    <property type="term" value="C:vacuolar membrane"/>
    <property type="evidence" value="ECO:0007669"/>
    <property type="project" value="TreeGrafter"/>
</dbReference>
<dbReference type="Gene3D" id="2.130.10.10">
    <property type="entry name" value="YVTN repeat-like/Quinoprotein amine dehydrogenase"/>
    <property type="match status" value="1"/>
</dbReference>
<keyword evidence="5" id="KW-0862">Zinc</keyword>
<feature type="compositionally biased region" description="Acidic residues" evidence="7">
    <location>
        <begin position="786"/>
        <end position="802"/>
    </location>
</feature>
<dbReference type="GO" id="GO:0061700">
    <property type="term" value="C:GATOR2 complex"/>
    <property type="evidence" value="ECO:0007669"/>
    <property type="project" value="TreeGrafter"/>
</dbReference>
<dbReference type="Pfam" id="PF00400">
    <property type="entry name" value="WD40"/>
    <property type="match status" value="2"/>
</dbReference>
<protein>
    <submittedName>
        <fullName evidence="8">Uncharacterized protein</fullName>
    </submittedName>
</protein>
<dbReference type="InterPro" id="IPR019775">
    <property type="entry name" value="WD40_repeat_CS"/>
</dbReference>
<keyword evidence="2" id="KW-0479">Metal-binding</keyword>
<feature type="repeat" description="WD" evidence="6">
    <location>
        <begin position="162"/>
        <end position="197"/>
    </location>
</feature>
<feature type="compositionally biased region" description="Polar residues" evidence="7">
    <location>
        <begin position="1212"/>
        <end position="1224"/>
    </location>
</feature>
<dbReference type="SMART" id="SM00320">
    <property type="entry name" value="WD40"/>
    <property type="match status" value="4"/>
</dbReference>
<evidence type="ECO:0000256" key="6">
    <source>
        <dbReference type="PROSITE-ProRule" id="PRU00221"/>
    </source>
</evidence>
<dbReference type="GeneID" id="63822698"/>